<dbReference type="Proteomes" id="UP000661691">
    <property type="component" value="Unassembled WGS sequence"/>
</dbReference>
<keyword evidence="1" id="KW-0812">Transmembrane</keyword>
<dbReference type="EMBL" id="JACXAH010000002">
    <property type="protein sequence ID" value="MBD1371127.1"/>
    <property type="molecule type" value="Genomic_DNA"/>
</dbReference>
<comment type="caution">
    <text evidence="2">The sequence shown here is derived from an EMBL/GenBank/DDBJ whole genome shotgun (WGS) entry which is preliminary data.</text>
</comment>
<keyword evidence="1" id="KW-1133">Transmembrane helix</keyword>
<protein>
    <submittedName>
        <fullName evidence="2">Uncharacterized protein</fullName>
    </submittedName>
</protein>
<gene>
    <name evidence="2" type="ORF">IC620_01980</name>
</gene>
<keyword evidence="1" id="KW-0472">Membrane</keyword>
<accession>A0A926N8B2</accession>
<proteinExistence type="predicted"/>
<keyword evidence="3" id="KW-1185">Reference proteome</keyword>
<evidence type="ECO:0000256" key="1">
    <source>
        <dbReference type="SAM" id="Phobius"/>
    </source>
</evidence>
<evidence type="ECO:0000313" key="3">
    <source>
        <dbReference type="Proteomes" id="UP000661691"/>
    </source>
</evidence>
<reference evidence="2" key="1">
    <citation type="submission" date="2020-09" db="EMBL/GenBank/DDBJ databases">
        <title>A novel bacterium of genus Hazenella, isolated from South China Sea.</title>
        <authorList>
            <person name="Huang H."/>
            <person name="Mo K."/>
            <person name="Hu Y."/>
        </authorList>
    </citation>
    <scope>NUCLEOTIDE SEQUENCE</scope>
    <source>
        <strain evidence="2">IB182357</strain>
    </source>
</reference>
<dbReference type="RefSeq" id="WP_191141382.1">
    <property type="nucleotide sequence ID" value="NZ_JACXAH010000002.1"/>
</dbReference>
<organism evidence="2 3">
    <name type="scientific">Polycladospora coralii</name>
    <dbReference type="NCBI Taxonomy" id="2771432"/>
    <lineage>
        <taxon>Bacteria</taxon>
        <taxon>Bacillati</taxon>
        <taxon>Bacillota</taxon>
        <taxon>Bacilli</taxon>
        <taxon>Bacillales</taxon>
        <taxon>Thermoactinomycetaceae</taxon>
        <taxon>Polycladospora</taxon>
    </lineage>
</organism>
<dbReference type="AlphaFoldDB" id="A0A926N8B2"/>
<feature type="transmembrane region" description="Helical" evidence="1">
    <location>
        <begin position="32"/>
        <end position="52"/>
    </location>
</feature>
<feature type="transmembrane region" description="Helical" evidence="1">
    <location>
        <begin position="7"/>
        <end position="26"/>
    </location>
</feature>
<sequence length="56" mass="6698">MRIILNLILLINLVVYLGYLLMKYGFDMKVDVRFWDCYLLVGLVISFVVTWLKEKI</sequence>
<evidence type="ECO:0000313" key="2">
    <source>
        <dbReference type="EMBL" id="MBD1371127.1"/>
    </source>
</evidence>
<name>A0A926N8B2_9BACL</name>